<dbReference type="EMBL" id="KB445584">
    <property type="protein sequence ID" value="EMD86558.1"/>
    <property type="molecule type" value="Genomic_DNA"/>
</dbReference>
<reference evidence="2" key="2">
    <citation type="journal article" date="2013" name="PLoS Genet.">
        <title>Comparative genome structure, secondary metabolite, and effector coding capacity across Cochliobolus pathogens.</title>
        <authorList>
            <person name="Condon B.J."/>
            <person name="Leng Y."/>
            <person name="Wu D."/>
            <person name="Bushley K.E."/>
            <person name="Ohm R.A."/>
            <person name="Otillar R."/>
            <person name="Martin J."/>
            <person name="Schackwitz W."/>
            <person name="Grimwood J."/>
            <person name="MohdZainudin N."/>
            <person name="Xue C."/>
            <person name="Wang R."/>
            <person name="Manning V.A."/>
            <person name="Dhillon B."/>
            <person name="Tu Z.J."/>
            <person name="Steffenson B.J."/>
            <person name="Salamov A."/>
            <person name="Sun H."/>
            <person name="Lowry S."/>
            <person name="LaButti K."/>
            <person name="Han J."/>
            <person name="Copeland A."/>
            <person name="Lindquist E."/>
            <person name="Barry K."/>
            <person name="Schmutz J."/>
            <person name="Baker S.E."/>
            <person name="Ciuffetti L.M."/>
            <person name="Grigoriev I.V."/>
            <person name="Zhong S."/>
            <person name="Turgeon B.G."/>
        </authorList>
    </citation>
    <scope>NUCLEOTIDE SEQUENCE [LARGE SCALE GENOMIC DNA]</scope>
    <source>
        <strain evidence="2">C5 / ATCC 48332 / race O</strain>
    </source>
</reference>
<dbReference type="STRING" id="701091.M2UEX8"/>
<evidence type="ECO:0000313" key="1">
    <source>
        <dbReference type="EMBL" id="EMD86558.1"/>
    </source>
</evidence>
<protein>
    <submittedName>
        <fullName evidence="1">Uncharacterized protein</fullName>
    </submittedName>
</protein>
<dbReference type="AlphaFoldDB" id="M2UEX8"/>
<proteinExistence type="predicted"/>
<sequence length="55" mass="6391">PQAEIRHIGWLTRDATAKTASTITIEFTRPEDANKIIDEGLVWQGEVFQCERYER</sequence>
<reference evidence="1 2" key="1">
    <citation type="journal article" date="2012" name="PLoS Pathog.">
        <title>Diverse lifestyles and strategies of plant pathogenesis encoded in the genomes of eighteen Dothideomycetes fungi.</title>
        <authorList>
            <person name="Ohm R.A."/>
            <person name="Feau N."/>
            <person name="Henrissat B."/>
            <person name="Schoch C.L."/>
            <person name="Horwitz B.A."/>
            <person name="Barry K.W."/>
            <person name="Condon B.J."/>
            <person name="Copeland A.C."/>
            <person name="Dhillon B."/>
            <person name="Glaser F."/>
            <person name="Hesse C.N."/>
            <person name="Kosti I."/>
            <person name="LaButti K."/>
            <person name="Lindquist E.A."/>
            <person name="Lucas S."/>
            <person name="Salamov A.A."/>
            <person name="Bradshaw R.E."/>
            <person name="Ciuffetti L."/>
            <person name="Hamelin R.C."/>
            <person name="Kema G.H.J."/>
            <person name="Lawrence C."/>
            <person name="Scott J.A."/>
            <person name="Spatafora J.W."/>
            <person name="Turgeon B.G."/>
            <person name="de Wit P.J.G.M."/>
            <person name="Zhong S."/>
            <person name="Goodwin S.B."/>
            <person name="Grigoriev I.V."/>
        </authorList>
    </citation>
    <scope>NUCLEOTIDE SEQUENCE [LARGE SCALE GENOMIC DNA]</scope>
    <source>
        <strain evidence="2">C5 / ATCC 48332 / race O</strain>
    </source>
</reference>
<feature type="non-terminal residue" evidence="1">
    <location>
        <position position="1"/>
    </location>
</feature>
<name>M2UEX8_COCH5</name>
<feature type="non-terminal residue" evidence="1">
    <location>
        <position position="55"/>
    </location>
</feature>
<dbReference type="Proteomes" id="UP000016936">
    <property type="component" value="Unassembled WGS sequence"/>
</dbReference>
<gene>
    <name evidence="1" type="ORF">COCHEDRAFT_1056257</name>
</gene>
<accession>M2UEX8</accession>
<dbReference type="HOGENOM" id="CLU_196979_0_0_1"/>
<evidence type="ECO:0000313" key="2">
    <source>
        <dbReference type="Proteomes" id="UP000016936"/>
    </source>
</evidence>
<keyword evidence="2" id="KW-1185">Reference proteome</keyword>
<dbReference type="OMA" id="FQCERYE"/>
<organism evidence="1 2">
    <name type="scientific">Cochliobolus heterostrophus (strain C5 / ATCC 48332 / race O)</name>
    <name type="common">Southern corn leaf blight fungus</name>
    <name type="synonym">Bipolaris maydis</name>
    <dbReference type="NCBI Taxonomy" id="701091"/>
    <lineage>
        <taxon>Eukaryota</taxon>
        <taxon>Fungi</taxon>
        <taxon>Dikarya</taxon>
        <taxon>Ascomycota</taxon>
        <taxon>Pezizomycotina</taxon>
        <taxon>Dothideomycetes</taxon>
        <taxon>Pleosporomycetidae</taxon>
        <taxon>Pleosporales</taxon>
        <taxon>Pleosporineae</taxon>
        <taxon>Pleosporaceae</taxon>
        <taxon>Bipolaris</taxon>
    </lineage>
</organism>